<organism evidence="4 5">
    <name type="scientific">Corynebacterium phage P1201</name>
    <dbReference type="NCBI Taxonomy" id="384848"/>
    <lineage>
        <taxon>Viruses</taxon>
        <taxon>Duplodnaviria</taxon>
        <taxon>Heunggongvirae</taxon>
        <taxon>Uroviricota</taxon>
        <taxon>Caudoviricetes</taxon>
        <taxon>Zierdtviridae</taxon>
        <taxon>Toshachvirinae</taxon>
        <taxon>Chunghsingvirus</taxon>
        <taxon>Chunghsingvirus P1201</taxon>
        <taxon>Corynebacterium virus P1201</taxon>
    </lineage>
</organism>
<keyword evidence="2" id="KW-0472">Membrane</keyword>
<accession>A7IYB6</accession>
<feature type="region of interest" description="Disordered" evidence="1">
    <location>
        <begin position="1881"/>
        <end position="1957"/>
    </location>
</feature>
<dbReference type="SUPFAM" id="SSF53955">
    <property type="entry name" value="Lysozyme-like"/>
    <property type="match status" value="1"/>
</dbReference>
<evidence type="ECO:0000313" key="5">
    <source>
        <dbReference type="Proteomes" id="UP000002414"/>
    </source>
</evidence>
<feature type="transmembrane region" description="Helical" evidence="2">
    <location>
        <begin position="1058"/>
        <end position="1080"/>
    </location>
</feature>
<reference evidence="4 5" key="1">
    <citation type="journal article" date="2008" name="Virology">
        <title>Genome sequence of the lytic bacteriophage P1201 from Corynebacterium glutamicum NCHU 87078: Evolutionary relationships to phages from Corynebacterineae.</title>
        <authorList>
            <person name="Chen C.L."/>
            <person name="Pan T.Y."/>
            <person name="Kan S.C."/>
            <person name="Kuan Y.C."/>
            <person name="Hong L.Y."/>
            <person name="Chiu K.R."/>
            <person name="Sheu C.S."/>
            <person name="Yang J.S."/>
            <person name="Hsu W.H."/>
            <person name="Hu H.Y."/>
        </authorList>
    </citation>
    <scope>NUCLEOTIDE SEQUENCE</scope>
</reference>
<feature type="transmembrane region" description="Helical" evidence="2">
    <location>
        <begin position="1092"/>
        <end position="1124"/>
    </location>
</feature>
<sequence length="2127" mass="228888">MASRGKKVGEAIVRVAPDATNFQRELRNRIKELDKSKKPKINIPVEADVEPAERDLEHLANIADVLNGTRVTIEAVLKTDKFDKDMEKLERKIRDRKFESITEVKLDEDSLNKANRDMDIFREENNTMNTHVFIKTDHAEKTFEKFRDRMSKTVISPVISPQASNMGANQRAMETLGRSIAKTAGRQWTAVSFVPDLLSKMNEQFDAGINQIYTPYIRMVSKAYKEVTKPFVNFRTMLSESKSLNDMMQNILWTTMAIGNQGSWKMHELNKSIKAISESSAEMRKSFGEMMRSIRGIKAPPIFGKMFSRANRDLLKFETSFVNTMKSLPARAHLAIAPMGMLIPDSLKKGLSGMRASLLPYTAQINGIFRGVQGEVQATGIFFRKVGDSMAGTMNSVRDKLSRAWSRIADYSRGATERMSAGMNRFFINTQRRLGSMVDGARGGFARFGSSARTAFGNLGLDRVARTTKAMFSVLGGAVGKVFDNPTLHKGIKRAFGRIGDYASGATRVAIGAFTKLSGFLMKSVLPAVMAVGAGIMAMAGQAAIGAVLTLGGALMSVAQGAMLLAPAFLAAGGVSFAALKFGLEGVGDAVKNAFGAEDTAAFEESIKDMGPEVQSIARAFREFKPAMDTMKENLQTNMLQGLAPGISRAMTSLFPIFSSGLERIGTEWNGAFSMALEELSSDRASAGLSAVMEGAAEMARGMQPVIANLLGAAGSLAEQGAKFLGPLGEYFARASSNFLNWAESLKEIDQATGLSKFDSMIENARINAGYLSDIFGGLLGTIRNLLQAAAVSGGGMLAGMASGMQKLNEMTKKGTEGYQEIVGFMETATLMGKALVALLEPALGIVVTIGTTLAGIGAGGFAGVREALLGIEAGLQPIMAISVEFGKNIGEGIAALSPALEALGGALAPVLLGISEGIKPILESLGGALTPIFETIEKYGPEIRTMFQTVGEAIGSIVDSAGPILESSFDMIGRFLPVLTLVFGYIGKIGSSLLDALAPILQGHDNFLISLADQLMEVVQIIGDFLVGAINAVAPLIPPIVNFIFNLLEFFTPLLPIITKAAIGIGVVVGVVFGLFKAFNFVTTAIKVVQVAWGILSALFSLSPIGMIIIAVAALAAGLWAFFTKTETGRQMWEKFTTALKDGWQSFSDKMKELWDWIVTSVWEPFMAKIQSVKDSFSQKTQDMKDSFQSLRDGFGSVWDWIRDNIFTPFGEKVHQLKDNIGRAVEGIKSVWDTLKQIFSNPITFFVDTVYGKGIRPVWNKIMSSIGQDDKMFPEMTMQRFATGGYVRGPGGPTDDKIPALLSDKEYVINAKAVKAIGLENLHALNTGGLKVAQSAFKSPKQREALMQDRTFKSIASRYATGGLVKGDKAWEQLKRGWDWAKSLSGRPYVLGGDPVNGGGTDCSGYMSSIADKIQGGAGHRQWATMAFNGGGNSQYPSGPQGFVAGLGPGFSIGVTNGGAAGGHTAGTMGPGEDMPATNVESGGSPSRVKFGAGAAGADDSYFRTHYHLPMDIDGGFVSGGGGGGFFDVVGSALSHVTGLLTGAWDGIKGGFGEHFGKAGQFGQAALGMANTMKDGAWGYLKEQAKKQASRLLSFFGIGGGDASSVGLDGVSGSVMEQVKEVFSRHGWTGQQWEDAKWIIGKESSWNPTATNASSGAFGLFQLNPSSGTLQEFLPDRNPDPAIQADAGARYIKRRYNGDPSEARRFWEQHGWYDQGGEGRGKGTMLKNVLEPERVLSPAQTKAFNDFVYGFMPELISQAKSEPLNFRKLGGMLQTEMVKVQRLLAEEREVRISGMAKAVQKRFLDQINGTEQLNPIDMDGLRRIDPRDLKALQDWAGVNSANLTKNLTGAIENVSSVLYDPKGYLEAEKRAKEAIDKEAEEAKAKADEEVKKAEDEKKKAEDEASKEIEKAEDQAATTDEQKEALKVAREERKETEAEAKKAQQEKDSEAQKLEDERISKLKESGEYYYGYKVFGDDGSNPNKREKSNEQSVVESSMSNIAGRVGIGGLVDKVISRASMVESIGQGVQTALPAWMAAANGDFSGLNHNAAVAGAMVLDSAEKEARDLIPVIAGDAFEALVASGTRTPTYGSFINNVYTGMSKSEFNSAIEEYQAKAARKGGGTARK</sequence>
<evidence type="ECO:0000313" key="4">
    <source>
        <dbReference type="EMBL" id="ABF57499.1"/>
    </source>
</evidence>
<dbReference type="Gene3D" id="1.10.530.10">
    <property type="match status" value="1"/>
</dbReference>
<feature type="domain" description="Transglycosylase SLT" evidence="3">
    <location>
        <begin position="1637"/>
        <end position="1699"/>
    </location>
</feature>
<dbReference type="InterPro" id="IPR023346">
    <property type="entry name" value="Lysozyme-like_dom_sf"/>
</dbReference>
<dbReference type="RefSeq" id="YP_001468947.1">
    <property type="nucleotide sequence ID" value="NC_009816.1"/>
</dbReference>
<name>A7IYB6_9CAUD</name>
<dbReference type="KEGG" id="vg:5745466"/>
<protein>
    <submittedName>
        <fullName evidence="4">Putative tail measure protein</fullName>
    </submittedName>
</protein>
<keyword evidence="2" id="KW-0812">Transmembrane</keyword>
<feature type="transmembrane region" description="Helical" evidence="2">
    <location>
        <begin position="525"/>
        <end position="549"/>
    </location>
</feature>
<feature type="transmembrane region" description="Helical" evidence="2">
    <location>
        <begin position="561"/>
        <end position="580"/>
    </location>
</feature>
<evidence type="ECO:0000259" key="3">
    <source>
        <dbReference type="Pfam" id="PF01464"/>
    </source>
</evidence>
<keyword evidence="2" id="KW-1133">Transmembrane helix</keyword>
<dbReference type="Proteomes" id="UP000002414">
    <property type="component" value="Segment"/>
</dbReference>
<dbReference type="CDD" id="cd00254">
    <property type="entry name" value="LT-like"/>
    <property type="match status" value="1"/>
</dbReference>
<evidence type="ECO:0000256" key="2">
    <source>
        <dbReference type="SAM" id="Phobius"/>
    </source>
</evidence>
<keyword evidence="5" id="KW-1185">Reference proteome</keyword>
<proteinExistence type="predicted"/>
<dbReference type="InterPro" id="IPR008258">
    <property type="entry name" value="Transglycosylase_SLT_dom_1"/>
</dbReference>
<dbReference type="Pfam" id="PF01464">
    <property type="entry name" value="SLT"/>
    <property type="match status" value="1"/>
</dbReference>
<dbReference type="GeneID" id="5745466"/>
<feature type="transmembrane region" description="Helical" evidence="2">
    <location>
        <begin position="1026"/>
        <end position="1046"/>
    </location>
</feature>
<evidence type="ECO:0000256" key="1">
    <source>
        <dbReference type="SAM" id="MobiDB-lite"/>
    </source>
</evidence>
<dbReference type="EMBL" id="DQ499600">
    <property type="protein sequence ID" value="ABF57499.1"/>
    <property type="molecule type" value="Genomic_DNA"/>
</dbReference>